<dbReference type="InterPro" id="IPR051735">
    <property type="entry name" value="CFEM_domain"/>
</dbReference>
<dbReference type="GO" id="GO:0098552">
    <property type="term" value="C:side of membrane"/>
    <property type="evidence" value="ECO:0007669"/>
    <property type="project" value="UniProtKB-KW"/>
</dbReference>
<evidence type="ECO:0000256" key="11">
    <source>
        <dbReference type="ARBA" id="ARBA00023136"/>
    </source>
</evidence>
<dbReference type="OrthoDB" id="1193027at2759"/>
<keyword evidence="4" id="KW-1003">Cell membrane</keyword>
<accession>A0A8E5HYM3</accession>
<evidence type="ECO:0000256" key="7">
    <source>
        <dbReference type="ARBA" id="ARBA00022622"/>
    </source>
</evidence>
<reference evidence="19" key="1">
    <citation type="submission" date="2020-03" db="EMBL/GenBank/DDBJ databases">
        <title>A mixture of massive structural variations and highly conserved coding sequences in Ustilaginoidea virens genome.</title>
        <authorList>
            <person name="Zhang K."/>
            <person name="Zhao Z."/>
            <person name="Zhang Z."/>
            <person name="Li Y."/>
            <person name="Hsiang T."/>
            <person name="Sun W."/>
        </authorList>
    </citation>
    <scope>NUCLEOTIDE SEQUENCE</scope>
    <source>
        <strain evidence="19">UV-8b</strain>
    </source>
</reference>
<evidence type="ECO:0000256" key="17">
    <source>
        <dbReference type="SAM" id="SignalP"/>
    </source>
</evidence>
<feature type="region of interest" description="Disordered" evidence="16">
    <location>
        <begin position="214"/>
        <end position="259"/>
    </location>
</feature>
<feature type="region of interest" description="Disordered" evidence="16">
    <location>
        <begin position="97"/>
        <end position="130"/>
    </location>
</feature>
<evidence type="ECO:0000256" key="4">
    <source>
        <dbReference type="ARBA" id="ARBA00022475"/>
    </source>
</evidence>
<gene>
    <name evidence="19" type="ORF">UV8b_08179</name>
</gene>
<feature type="domain" description="CFEM" evidence="18">
    <location>
        <begin position="1"/>
        <end position="113"/>
    </location>
</feature>
<feature type="signal peptide" evidence="17">
    <location>
        <begin position="1"/>
        <end position="16"/>
    </location>
</feature>
<feature type="binding site" description="axial binding residue" evidence="15">
    <location>
        <position position="48"/>
    </location>
    <ligand>
        <name>heme</name>
        <dbReference type="ChEBI" id="CHEBI:30413"/>
    </ligand>
    <ligandPart>
        <name>Fe</name>
        <dbReference type="ChEBI" id="CHEBI:18248"/>
    </ligandPart>
</feature>
<comment type="caution">
    <text evidence="15">Lacks conserved residue(s) required for the propagation of feature annotation.</text>
</comment>
<dbReference type="PROSITE" id="PS52012">
    <property type="entry name" value="CFEM"/>
    <property type="match status" value="1"/>
</dbReference>
<dbReference type="PANTHER" id="PTHR37928">
    <property type="entry name" value="CFEM DOMAIN PROTEIN (AFU_ORTHOLOGUE AFUA_6G14090)"/>
    <property type="match status" value="1"/>
</dbReference>
<proteinExistence type="inferred from homology"/>
<comment type="subcellular location">
    <subcellularLocation>
        <location evidence="1">Cell membrane</location>
        <topology evidence="1">Lipid-anchor</topology>
        <topology evidence="1">GPI-anchor</topology>
    </subcellularLocation>
    <subcellularLocation>
        <location evidence="2">Secreted</location>
    </subcellularLocation>
</comment>
<dbReference type="GO" id="GO:0005886">
    <property type="term" value="C:plasma membrane"/>
    <property type="evidence" value="ECO:0007669"/>
    <property type="project" value="UniProtKB-SubCell"/>
</dbReference>
<evidence type="ECO:0000256" key="13">
    <source>
        <dbReference type="ARBA" id="ARBA00023180"/>
    </source>
</evidence>
<feature type="disulfide bond" evidence="15">
    <location>
        <begin position="53"/>
        <end position="86"/>
    </location>
</feature>
<evidence type="ECO:0000256" key="5">
    <source>
        <dbReference type="ARBA" id="ARBA00022525"/>
    </source>
</evidence>
<evidence type="ECO:0000256" key="15">
    <source>
        <dbReference type="PROSITE-ProRule" id="PRU01356"/>
    </source>
</evidence>
<dbReference type="EMBL" id="CP072759">
    <property type="protein sequence ID" value="QUC23938.1"/>
    <property type="molecule type" value="Genomic_DNA"/>
</dbReference>
<feature type="compositionally biased region" description="Low complexity" evidence="16">
    <location>
        <begin position="102"/>
        <end position="115"/>
    </location>
</feature>
<dbReference type="Pfam" id="PF05730">
    <property type="entry name" value="CFEM"/>
    <property type="match status" value="1"/>
</dbReference>
<sequence length="288" mass="27419">MKSAVLALSLVAAAAAQDIASLAPCGQTCANNMMAASKAQELGCNQGDLKCLCSNANFFYGLRDCSGAICSPQDAAKVVDYGVKACQGAGVAISGGHGGSDGASQTSGASQTTGGSQSGDGSGSGPHLTTIYSTYTTDGKAIVTPVTTSTVQGGSAHSSGPAQATTLYTTYTTDGTVVTSAIATSTVEGGAGGAVLSTYTTNGSQVVVTISTQMSQPSSAQGTESSGASQTGSESASASSGSSASPTSEGAGSQTTSAGAAATSTSKGFAVTAAPGLLAAAGLAVLLI</sequence>
<keyword evidence="12 15" id="KW-1015">Disulfide bond</keyword>
<dbReference type="SMART" id="SM00747">
    <property type="entry name" value="CFEM"/>
    <property type="match status" value="1"/>
</dbReference>
<evidence type="ECO:0000256" key="14">
    <source>
        <dbReference type="ARBA" id="ARBA00023288"/>
    </source>
</evidence>
<protein>
    <recommendedName>
        <fullName evidence="18">CFEM domain-containing protein</fullName>
    </recommendedName>
</protein>
<dbReference type="Proteomes" id="UP000027002">
    <property type="component" value="Chromosome 7"/>
</dbReference>
<feature type="chain" id="PRO_5034178092" description="CFEM domain-containing protein" evidence="17">
    <location>
        <begin position="17"/>
        <end position="288"/>
    </location>
</feature>
<evidence type="ECO:0000256" key="6">
    <source>
        <dbReference type="ARBA" id="ARBA00022617"/>
    </source>
</evidence>
<evidence type="ECO:0000256" key="12">
    <source>
        <dbReference type="ARBA" id="ARBA00023157"/>
    </source>
</evidence>
<comment type="similarity">
    <text evidence="3">Belongs to the RBT5 family.</text>
</comment>
<organism evidence="19 20">
    <name type="scientific">Ustilaginoidea virens</name>
    <name type="common">Rice false smut fungus</name>
    <name type="synonym">Villosiclava virens</name>
    <dbReference type="NCBI Taxonomy" id="1159556"/>
    <lineage>
        <taxon>Eukaryota</taxon>
        <taxon>Fungi</taxon>
        <taxon>Dikarya</taxon>
        <taxon>Ascomycota</taxon>
        <taxon>Pezizomycotina</taxon>
        <taxon>Sordariomycetes</taxon>
        <taxon>Hypocreomycetidae</taxon>
        <taxon>Hypocreales</taxon>
        <taxon>Clavicipitaceae</taxon>
        <taxon>Ustilaginoidea</taxon>
    </lineage>
</organism>
<dbReference type="GeneID" id="66068956"/>
<dbReference type="AlphaFoldDB" id="A0A8E5HYM3"/>
<evidence type="ECO:0000256" key="8">
    <source>
        <dbReference type="ARBA" id="ARBA00022723"/>
    </source>
</evidence>
<dbReference type="GO" id="GO:0046872">
    <property type="term" value="F:metal ion binding"/>
    <property type="evidence" value="ECO:0007669"/>
    <property type="project" value="UniProtKB-UniRule"/>
</dbReference>
<keyword evidence="8 15" id="KW-0479">Metal-binding</keyword>
<evidence type="ECO:0000259" key="18">
    <source>
        <dbReference type="PROSITE" id="PS52012"/>
    </source>
</evidence>
<keyword evidence="10 15" id="KW-0408">Iron</keyword>
<keyword evidence="7" id="KW-0336">GPI-anchor</keyword>
<keyword evidence="6 15" id="KW-0349">Heme</keyword>
<feature type="disulfide bond" evidence="15">
    <location>
        <begin position="44"/>
        <end position="51"/>
    </location>
</feature>
<keyword evidence="20" id="KW-1185">Reference proteome</keyword>
<keyword evidence="9 17" id="KW-0732">Signal</keyword>
<evidence type="ECO:0000313" key="19">
    <source>
        <dbReference type="EMBL" id="QUC23938.1"/>
    </source>
</evidence>
<dbReference type="RefSeq" id="XP_043001611.1">
    <property type="nucleotide sequence ID" value="XM_043145676.1"/>
</dbReference>
<evidence type="ECO:0000256" key="10">
    <source>
        <dbReference type="ARBA" id="ARBA00023004"/>
    </source>
</evidence>
<name>A0A8E5HYM3_USTVR</name>
<keyword evidence="13" id="KW-0325">Glycoprotein</keyword>
<evidence type="ECO:0000256" key="2">
    <source>
        <dbReference type="ARBA" id="ARBA00004613"/>
    </source>
</evidence>
<evidence type="ECO:0000256" key="16">
    <source>
        <dbReference type="SAM" id="MobiDB-lite"/>
    </source>
</evidence>
<keyword evidence="11" id="KW-0472">Membrane</keyword>
<evidence type="ECO:0000256" key="3">
    <source>
        <dbReference type="ARBA" id="ARBA00010031"/>
    </source>
</evidence>
<dbReference type="KEGG" id="uvi:66068956"/>
<keyword evidence="5" id="KW-0964">Secreted</keyword>
<feature type="compositionally biased region" description="Low complexity" evidence="16">
    <location>
        <begin position="222"/>
        <end position="259"/>
    </location>
</feature>
<keyword evidence="14" id="KW-0449">Lipoprotein</keyword>
<dbReference type="InterPro" id="IPR008427">
    <property type="entry name" value="Extracellular_membr_CFEM_dom"/>
</dbReference>
<dbReference type="PANTHER" id="PTHR37928:SF1">
    <property type="entry name" value="CFEM DOMAIN PROTEIN (AFU_ORTHOLOGUE AFUA_6G14090)"/>
    <property type="match status" value="1"/>
</dbReference>
<evidence type="ECO:0000256" key="1">
    <source>
        <dbReference type="ARBA" id="ARBA00004609"/>
    </source>
</evidence>
<dbReference type="GO" id="GO:0005576">
    <property type="term" value="C:extracellular region"/>
    <property type="evidence" value="ECO:0007669"/>
    <property type="project" value="UniProtKB-SubCell"/>
</dbReference>
<evidence type="ECO:0000256" key="9">
    <source>
        <dbReference type="ARBA" id="ARBA00022729"/>
    </source>
</evidence>
<evidence type="ECO:0000313" key="20">
    <source>
        <dbReference type="Proteomes" id="UP000027002"/>
    </source>
</evidence>